<evidence type="ECO:0000256" key="2">
    <source>
        <dbReference type="SAM" id="SignalP"/>
    </source>
</evidence>
<reference evidence="3" key="1">
    <citation type="submission" date="2020-09" db="EMBL/GenBank/DDBJ databases">
        <title>Brevundimonas sp. LVF2 isolated from a puddle in Goettingen, Germany.</title>
        <authorList>
            <person name="Friedrich I."/>
            <person name="Klassen A."/>
            <person name="Hannes N."/>
            <person name="Schneider D."/>
            <person name="Hertel R."/>
            <person name="Daniel R."/>
        </authorList>
    </citation>
    <scope>NUCLEOTIDE SEQUENCE</scope>
    <source>
        <strain evidence="3">LVF2</strain>
    </source>
</reference>
<dbReference type="EMBL" id="CP062222">
    <property type="protein sequence ID" value="QTC92011.1"/>
    <property type="molecule type" value="Genomic_DNA"/>
</dbReference>
<evidence type="ECO:0000313" key="4">
    <source>
        <dbReference type="Proteomes" id="UP000663918"/>
    </source>
</evidence>
<proteinExistence type="predicted"/>
<gene>
    <name evidence="3" type="ORF">IFJ75_03590</name>
</gene>
<dbReference type="Proteomes" id="UP000663918">
    <property type="component" value="Chromosome"/>
</dbReference>
<sequence>MFNYRSAAVAVCAAMAVSGCGVAPAMKPNVERDAEADALLADISAGNADAVLARMSSENSPGQIRAQLPVLKTLVPTGAVPAGTTGGWRANVGTAGSTYELNRIYEYPDRTLALAVLFKKEGEAWKVFRFNLNVTLKEGATPPALPAPGEEKSSEEKAPEPLVIPVEPKPKPNAA</sequence>
<keyword evidence="4" id="KW-1185">Reference proteome</keyword>
<name>A0A975C1C4_9CAUL</name>
<feature type="region of interest" description="Disordered" evidence="1">
    <location>
        <begin position="138"/>
        <end position="175"/>
    </location>
</feature>
<protein>
    <recommendedName>
        <fullName evidence="5">DUF4019 domain-containing protein</fullName>
    </recommendedName>
</protein>
<organism evidence="3 4">
    <name type="scientific">Brevundimonas goettingensis</name>
    <dbReference type="NCBI Taxonomy" id="2774190"/>
    <lineage>
        <taxon>Bacteria</taxon>
        <taxon>Pseudomonadati</taxon>
        <taxon>Pseudomonadota</taxon>
        <taxon>Alphaproteobacteria</taxon>
        <taxon>Caulobacterales</taxon>
        <taxon>Caulobacteraceae</taxon>
        <taxon>Brevundimonas</taxon>
    </lineage>
</organism>
<evidence type="ECO:0000256" key="1">
    <source>
        <dbReference type="SAM" id="MobiDB-lite"/>
    </source>
</evidence>
<dbReference type="PROSITE" id="PS51257">
    <property type="entry name" value="PROKAR_LIPOPROTEIN"/>
    <property type="match status" value="1"/>
</dbReference>
<feature type="chain" id="PRO_5038136050" description="DUF4019 domain-containing protein" evidence="2">
    <location>
        <begin position="24"/>
        <end position="175"/>
    </location>
</feature>
<feature type="compositionally biased region" description="Basic and acidic residues" evidence="1">
    <location>
        <begin position="149"/>
        <end position="159"/>
    </location>
</feature>
<dbReference type="KEGG" id="bgoe:IFJ75_03590"/>
<dbReference type="RefSeq" id="WP_207871327.1">
    <property type="nucleotide sequence ID" value="NZ_CP062222.1"/>
</dbReference>
<dbReference type="AlphaFoldDB" id="A0A975C1C4"/>
<evidence type="ECO:0008006" key="5">
    <source>
        <dbReference type="Google" id="ProtNLM"/>
    </source>
</evidence>
<keyword evidence="2" id="KW-0732">Signal</keyword>
<feature type="signal peptide" evidence="2">
    <location>
        <begin position="1"/>
        <end position="23"/>
    </location>
</feature>
<accession>A0A975C1C4</accession>
<evidence type="ECO:0000313" key="3">
    <source>
        <dbReference type="EMBL" id="QTC92011.1"/>
    </source>
</evidence>